<dbReference type="EMBL" id="BMAV01012593">
    <property type="protein sequence ID" value="GFY59379.1"/>
    <property type="molecule type" value="Genomic_DNA"/>
</dbReference>
<sequence>MTPDLVRKPRPGKNKTRILTTSHACVQNNEKAMTLFQLKCSKRELSTDNGDLAPYIKKMDFQSSLAKSTV</sequence>
<comment type="caution">
    <text evidence="1">The sequence shown here is derived from an EMBL/GenBank/DDBJ whole genome shotgun (WGS) entry which is preliminary data.</text>
</comment>
<evidence type="ECO:0000313" key="1">
    <source>
        <dbReference type="EMBL" id="GFY59379.1"/>
    </source>
</evidence>
<name>A0A8X6XTR7_9ARAC</name>
<organism evidence="1 2">
    <name type="scientific">Trichonephila inaurata madagascariensis</name>
    <dbReference type="NCBI Taxonomy" id="2747483"/>
    <lineage>
        <taxon>Eukaryota</taxon>
        <taxon>Metazoa</taxon>
        <taxon>Ecdysozoa</taxon>
        <taxon>Arthropoda</taxon>
        <taxon>Chelicerata</taxon>
        <taxon>Arachnida</taxon>
        <taxon>Araneae</taxon>
        <taxon>Araneomorphae</taxon>
        <taxon>Entelegynae</taxon>
        <taxon>Araneoidea</taxon>
        <taxon>Nephilidae</taxon>
        <taxon>Trichonephila</taxon>
        <taxon>Trichonephila inaurata</taxon>
    </lineage>
</organism>
<reference evidence="1" key="1">
    <citation type="submission" date="2020-08" db="EMBL/GenBank/DDBJ databases">
        <title>Multicomponent nature underlies the extraordinary mechanical properties of spider dragline silk.</title>
        <authorList>
            <person name="Kono N."/>
            <person name="Nakamura H."/>
            <person name="Mori M."/>
            <person name="Yoshida Y."/>
            <person name="Ohtoshi R."/>
            <person name="Malay A.D."/>
            <person name="Moran D.A.P."/>
            <person name="Tomita M."/>
            <person name="Numata K."/>
            <person name="Arakawa K."/>
        </authorList>
    </citation>
    <scope>NUCLEOTIDE SEQUENCE</scope>
</reference>
<keyword evidence="2" id="KW-1185">Reference proteome</keyword>
<protein>
    <submittedName>
        <fullName evidence="1">Uncharacterized protein</fullName>
    </submittedName>
</protein>
<accession>A0A8X6XTR7</accession>
<dbReference type="Proteomes" id="UP000886998">
    <property type="component" value="Unassembled WGS sequence"/>
</dbReference>
<proteinExistence type="predicted"/>
<dbReference type="AlphaFoldDB" id="A0A8X6XTR7"/>
<gene>
    <name evidence="1" type="ORF">TNIN_492471</name>
</gene>
<evidence type="ECO:0000313" key="2">
    <source>
        <dbReference type="Proteomes" id="UP000886998"/>
    </source>
</evidence>